<sequence length="385" mass="41768">MEESKQTNKSNPQSQDQSTSVFGGFKIAEDQGSGQATPIENKQETPEVSEQQGPVDIPTPQESAPVEVKPAENNTSSESMDLFDGFPIADENNETSESVTTPPPVTAPEVKQDSNIQSPTNVVAESESQDSVQANQETKVEEMPTPPVNGAEMTPPVEPSNGQDNNNDQNNKEKPVKKGVDFFLIGLFILLAIVIFNLPTISSYLKGDKKKASPTPTPTATPTATPEPTAVAYTKLTCNATESTENVTDENDLPAIYTYTAGGVTKSLSRVFYSSNGKLKQVENIITIDYQTVDTTNQAQFDQQKQRCATLSETPISADGYKYTCKQTDNKFVETETFDLTQNDQAVTVTKDGVTTMMSSGYSLDDDMNKVKEVVVLLGNKVVCK</sequence>
<keyword evidence="2" id="KW-0472">Membrane</keyword>
<evidence type="ECO:0000313" key="3">
    <source>
        <dbReference type="EMBL" id="HIU22085.1"/>
    </source>
</evidence>
<reference evidence="3" key="2">
    <citation type="journal article" date="2021" name="PeerJ">
        <title>Extensive microbial diversity within the chicken gut microbiome revealed by metagenomics and culture.</title>
        <authorList>
            <person name="Gilroy R."/>
            <person name="Ravi A."/>
            <person name="Getino M."/>
            <person name="Pursley I."/>
            <person name="Horton D.L."/>
            <person name="Alikhan N.F."/>
            <person name="Baker D."/>
            <person name="Gharbi K."/>
            <person name="Hall N."/>
            <person name="Watson M."/>
            <person name="Adriaenssens E.M."/>
            <person name="Foster-Nyarko E."/>
            <person name="Jarju S."/>
            <person name="Secka A."/>
            <person name="Antonio M."/>
            <person name="Oren A."/>
            <person name="Chaudhuri R.R."/>
            <person name="La Ragione R."/>
            <person name="Hildebrand F."/>
            <person name="Pallen M.J."/>
        </authorList>
    </citation>
    <scope>NUCLEOTIDE SEQUENCE</scope>
    <source>
        <strain evidence="3">CHK197-8231</strain>
    </source>
</reference>
<feature type="compositionally biased region" description="Polar residues" evidence="1">
    <location>
        <begin position="113"/>
        <end position="123"/>
    </location>
</feature>
<proteinExistence type="predicted"/>
<reference evidence="3" key="1">
    <citation type="submission" date="2020-10" db="EMBL/GenBank/DDBJ databases">
        <authorList>
            <person name="Gilroy R."/>
        </authorList>
    </citation>
    <scope>NUCLEOTIDE SEQUENCE</scope>
    <source>
        <strain evidence="3">CHK197-8231</strain>
    </source>
</reference>
<name>A0A9D1L2X0_9BACT</name>
<feature type="region of interest" description="Disordered" evidence="1">
    <location>
        <begin position="1"/>
        <end position="173"/>
    </location>
</feature>
<evidence type="ECO:0000256" key="2">
    <source>
        <dbReference type="SAM" id="Phobius"/>
    </source>
</evidence>
<feature type="compositionally biased region" description="Low complexity" evidence="1">
    <location>
        <begin position="218"/>
        <end position="228"/>
    </location>
</feature>
<dbReference type="InterPro" id="IPR036699">
    <property type="entry name" value="YehR-like_sf"/>
</dbReference>
<dbReference type="SUPFAM" id="SSF160704">
    <property type="entry name" value="YehR-like"/>
    <property type="match status" value="1"/>
</dbReference>
<comment type="caution">
    <text evidence="3">The sequence shown here is derived from an EMBL/GenBank/DDBJ whole genome shotgun (WGS) entry which is preliminary data.</text>
</comment>
<gene>
    <name evidence="3" type="ORF">IAD49_00720</name>
</gene>
<keyword evidence="2" id="KW-0812">Transmembrane</keyword>
<feature type="region of interest" description="Disordered" evidence="1">
    <location>
        <begin position="207"/>
        <end position="228"/>
    </location>
</feature>
<dbReference type="AlphaFoldDB" id="A0A9D1L2X0"/>
<evidence type="ECO:0000256" key="1">
    <source>
        <dbReference type="SAM" id="MobiDB-lite"/>
    </source>
</evidence>
<protein>
    <submittedName>
        <fullName evidence="3">Uncharacterized protein</fullName>
    </submittedName>
</protein>
<feature type="compositionally biased region" description="Polar residues" evidence="1">
    <location>
        <begin position="7"/>
        <end position="21"/>
    </location>
</feature>
<accession>A0A9D1L2X0</accession>
<organism evidence="3 4">
    <name type="scientific">Candidatus Fimihabitans intestinipullorum</name>
    <dbReference type="NCBI Taxonomy" id="2840820"/>
    <lineage>
        <taxon>Bacteria</taxon>
        <taxon>Bacillati</taxon>
        <taxon>Mycoplasmatota</taxon>
        <taxon>Mycoplasmatota incertae sedis</taxon>
        <taxon>Candidatus Fimihabitans</taxon>
    </lineage>
</organism>
<feature type="compositionally biased region" description="Polar residues" evidence="1">
    <location>
        <begin position="32"/>
        <end position="52"/>
    </location>
</feature>
<dbReference type="EMBL" id="DVML01000007">
    <property type="protein sequence ID" value="HIU22085.1"/>
    <property type="molecule type" value="Genomic_DNA"/>
</dbReference>
<keyword evidence="2" id="KW-1133">Transmembrane helix</keyword>
<feature type="transmembrane region" description="Helical" evidence="2">
    <location>
        <begin position="182"/>
        <end position="205"/>
    </location>
</feature>
<evidence type="ECO:0000313" key="4">
    <source>
        <dbReference type="Proteomes" id="UP000824087"/>
    </source>
</evidence>
<dbReference type="Proteomes" id="UP000824087">
    <property type="component" value="Unassembled WGS sequence"/>
</dbReference>